<feature type="transmembrane region" description="Helical" evidence="1">
    <location>
        <begin position="114"/>
        <end position="132"/>
    </location>
</feature>
<dbReference type="AlphaFoldDB" id="A0A1M6VNK0"/>
<dbReference type="Proteomes" id="UP000184420">
    <property type="component" value="Unassembled WGS sequence"/>
</dbReference>
<keyword evidence="3" id="KW-1185">Reference proteome</keyword>
<sequence length="150" mass="16314">MQQSKCPSCGATVFDQANAGADVREMLINCQYCGSQFTVSNPNYREPQAQSVSYTYNSTSFTYTNNTRPGTGWNQAGDWQHKFTSIFGLIMAYIVVVPAVICLGVGIFKRDGGAVAGGAILALAFMFFFLLAKASKKELKRRAAERGNQG</sequence>
<dbReference type="STRING" id="1419482.SAMN05444266_101290"/>
<keyword evidence="1" id="KW-1133">Transmembrane helix</keyword>
<keyword evidence="1" id="KW-0472">Membrane</keyword>
<evidence type="ECO:0000313" key="2">
    <source>
        <dbReference type="EMBL" id="SHK83092.1"/>
    </source>
</evidence>
<dbReference type="OrthoDB" id="678275at2"/>
<accession>A0A1M6VNK0</accession>
<feature type="transmembrane region" description="Helical" evidence="1">
    <location>
        <begin position="86"/>
        <end position="108"/>
    </location>
</feature>
<reference evidence="2 3" key="1">
    <citation type="submission" date="2016-11" db="EMBL/GenBank/DDBJ databases">
        <authorList>
            <person name="Jaros S."/>
            <person name="Januszkiewicz K."/>
            <person name="Wedrychowicz H."/>
        </authorList>
    </citation>
    <scope>NUCLEOTIDE SEQUENCE [LARGE SCALE GENOMIC DNA]</scope>
    <source>
        <strain evidence="2 3">DSM 27406</strain>
    </source>
</reference>
<dbReference type="EMBL" id="FRBL01000001">
    <property type="protein sequence ID" value="SHK83092.1"/>
    <property type="molecule type" value="Genomic_DNA"/>
</dbReference>
<dbReference type="RefSeq" id="WP_073077292.1">
    <property type="nucleotide sequence ID" value="NZ_FRBL01000001.1"/>
</dbReference>
<organism evidence="2 3">
    <name type="scientific">Chitinophaga jiangningensis</name>
    <dbReference type="NCBI Taxonomy" id="1419482"/>
    <lineage>
        <taxon>Bacteria</taxon>
        <taxon>Pseudomonadati</taxon>
        <taxon>Bacteroidota</taxon>
        <taxon>Chitinophagia</taxon>
        <taxon>Chitinophagales</taxon>
        <taxon>Chitinophagaceae</taxon>
        <taxon>Chitinophaga</taxon>
    </lineage>
</organism>
<keyword evidence="1" id="KW-0812">Transmembrane</keyword>
<name>A0A1M6VNK0_9BACT</name>
<gene>
    <name evidence="2" type="ORF">SAMN05444266_101290</name>
</gene>
<protein>
    <submittedName>
        <fullName evidence="2">Uncharacterized protein</fullName>
    </submittedName>
</protein>
<proteinExistence type="predicted"/>
<evidence type="ECO:0000313" key="3">
    <source>
        <dbReference type="Proteomes" id="UP000184420"/>
    </source>
</evidence>
<evidence type="ECO:0000256" key="1">
    <source>
        <dbReference type="SAM" id="Phobius"/>
    </source>
</evidence>